<accession>A0A3M0MVS8</accession>
<evidence type="ECO:0008006" key="5">
    <source>
        <dbReference type="Google" id="ProtNLM"/>
    </source>
</evidence>
<keyword evidence="2" id="KW-0732">Signal</keyword>
<organism evidence="3 4">
    <name type="scientific">Paracoccus alkanivorans</name>
    <dbReference type="NCBI Taxonomy" id="2116655"/>
    <lineage>
        <taxon>Bacteria</taxon>
        <taxon>Pseudomonadati</taxon>
        <taxon>Pseudomonadota</taxon>
        <taxon>Alphaproteobacteria</taxon>
        <taxon>Rhodobacterales</taxon>
        <taxon>Paracoccaceae</taxon>
        <taxon>Paracoccus</taxon>
    </lineage>
</organism>
<sequence>MKPIFIAGATLLAASGAFAFATAIDHLTAAPDATVPELSHMTERNLRPTPPPRVSPSIASTPAMTELPRPEGPDKAPTELAASFNAAKETAAIDHDAAVASPEVNYFIPFKEPGEASEASADFLGAGSSEAAARHHFETLHQIGVYR</sequence>
<protein>
    <recommendedName>
        <fullName evidence="5">DUF4148 domain-containing protein</fullName>
    </recommendedName>
</protein>
<dbReference type="AlphaFoldDB" id="A0A3M0MVS8"/>
<evidence type="ECO:0000256" key="2">
    <source>
        <dbReference type="SAM" id="SignalP"/>
    </source>
</evidence>
<dbReference type="Proteomes" id="UP000273516">
    <property type="component" value="Unassembled WGS sequence"/>
</dbReference>
<dbReference type="EMBL" id="QOKZ01000003">
    <property type="protein sequence ID" value="RMC35417.1"/>
    <property type="molecule type" value="Genomic_DNA"/>
</dbReference>
<proteinExistence type="predicted"/>
<name>A0A3M0MVS8_9RHOB</name>
<evidence type="ECO:0000256" key="1">
    <source>
        <dbReference type="SAM" id="MobiDB-lite"/>
    </source>
</evidence>
<feature type="signal peptide" evidence="2">
    <location>
        <begin position="1"/>
        <end position="19"/>
    </location>
</feature>
<comment type="caution">
    <text evidence="3">The sequence shown here is derived from an EMBL/GenBank/DDBJ whole genome shotgun (WGS) entry which is preliminary data.</text>
</comment>
<keyword evidence="4" id="KW-1185">Reference proteome</keyword>
<feature type="compositionally biased region" description="Basic and acidic residues" evidence="1">
    <location>
        <begin position="68"/>
        <end position="77"/>
    </location>
</feature>
<evidence type="ECO:0000313" key="3">
    <source>
        <dbReference type="EMBL" id="RMC35417.1"/>
    </source>
</evidence>
<feature type="chain" id="PRO_5018289641" description="DUF4148 domain-containing protein" evidence="2">
    <location>
        <begin position="20"/>
        <end position="147"/>
    </location>
</feature>
<reference evidence="3 4" key="1">
    <citation type="submission" date="2018-07" db="EMBL/GenBank/DDBJ databases">
        <authorList>
            <person name="Zhang Y."/>
            <person name="Wang L."/>
            <person name="Ma S."/>
        </authorList>
    </citation>
    <scope>NUCLEOTIDE SEQUENCE [LARGE SCALE GENOMIC DNA]</scope>
    <source>
        <strain evidence="3 4">4-2</strain>
    </source>
</reference>
<gene>
    <name evidence="3" type="ORF">C9E81_09285</name>
</gene>
<feature type="region of interest" description="Disordered" evidence="1">
    <location>
        <begin position="41"/>
        <end position="77"/>
    </location>
</feature>
<evidence type="ECO:0000313" key="4">
    <source>
        <dbReference type="Proteomes" id="UP000273516"/>
    </source>
</evidence>